<gene>
    <name evidence="1" type="ORF">SIAM614_06253</name>
</gene>
<dbReference type="eggNOG" id="ENOG5031W17">
    <property type="taxonomic scope" value="Bacteria"/>
</dbReference>
<evidence type="ECO:0000313" key="1">
    <source>
        <dbReference type="EMBL" id="EAV43363.1"/>
    </source>
</evidence>
<proteinExistence type="predicted"/>
<reference evidence="1 2" key="1">
    <citation type="submission" date="2006-05" db="EMBL/GenBank/DDBJ databases">
        <authorList>
            <person name="King G."/>
            <person name="Ferriera S."/>
            <person name="Johnson J."/>
            <person name="Kravitz S."/>
            <person name="Beeson K."/>
            <person name="Sutton G."/>
            <person name="Rogers Y.-H."/>
            <person name="Friedman R."/>
            <person name="Frazier M."/>
            <person name="Venter J.C."/>
        </authorList>
    </citation>
    <scope>NUCLEOTIDE SEQUENCE [LARGE SCALE GENOMIC DNA]</scope>
    <source>
        <strain evidence="2">ATCC 25650 / DSM 13394 / JCM 20685 / NBRC 16684 / NCIMB 2208 / IAM 12614 / B1</strain>
    </source>
</reference>
<organism evidence="1 2">
    <name type="scientific">Roseibium aggregatum (strain ATCC 25650 / DSM 13394 / JCM 20685 / NBRC 16684 / NCIMB 2208 / IAM 12614 / B1)</name>
    <name type="common">Stappia aggregata</name>
    <dbReference type="NCBI Taxonomy" id="384765"/>
    <lineage>
        <taxon>Bacteria</taxon>
        <taxon>Pseudomonadati</taxon>
        <taxon>Pseudomonadota</taxon>
        <taxon>Alphaproteobacteria</taxon>
        <taxon>Hyphomicrobiales</taxon>
        <taxon>Stappiaceae</taxon>
        <taxon>Roseibium</taxon>
    </lineage>
</organism>
<dbReference type="AlphaFoldDB" id="A0NV96"/>
<protein>
    <recommendedName>
        <fullName evidence="3">Lipoprotein</fullName>
    </recommendedName>
</protein>
<evidence type="ECO:0000313" key="2">
    <source>
        <dbReference type="Proteomes" id="UP000004848"/>
    </source>
</evidence>
<sequence length="237" mass="25079">MCGKLNQFSHNELLQGLRLTSLAKQFFTCYEAPPTSVAFYGMKMISAIHAVSGKTLKTILAVGLSAAALAGCMSAADGVAGKVISGGQKPIEISPDTFAPPVPCPALQLQSNTYLIRKYVRGKDDDPQGLLYQATVKDWANTCTQQPDGSRRMKLGLSGDVTSGPAWKGGEVVLPIRVAIVPGGSGAKPISSEILKIPVTLGANSPSETWTLIEEKFTIPAGAEAKVIFGFDEGRRR</sequence>
<comment type="caution">
    <text evidence="1">The sequence shown here is derived from an EMBL/GenBank/DDBJ whole genome shotgun (WGS) entry which is preliminary data.</text>
</comment>
<evidence type="ECO:0008006" key="3">
    <source>
        <dbReference type="Google" id="ProtNLM"/>
    </source>
</evidence>
<accession>A0NV96</accession>
<name>A0NV96_ROSAI</name>
<dbReference type="Proteomes" id="UP000004848">
    <property type="component" value="Unassembled WGS sequence"/>
</dbReference>
<dbReference type="EMBL" id="AAUW01000010">
    <property type="protein sequence ID" value="EAV43363.1"/>
    <property type="molecule type" value="Genomic_DNA"/>
</dbReference>